<dbReference type="RefSeq" id="XP_011009235.1">
    <property type="nucleotide sequence ID" value="XM_011010933.1"/>
</dbReference>
<sequence length="229" mass="26473">MLTKVNSLITTIDDVYDVYGTLDELELFTDAIVRWDLNFMVRLPDYIKLCFFILYNSVNKMAYDIFKNQGIDILPYFKKAWADLCKSYLLEAKWYFGGYTPTLQEYMDNAWISIAAPVILVHAYFYVSNPTTEEDELKRGDISKSIQCYMHEAAASEEKASDHIRNLIGNTWKKINDYQFINPHISQTFIGIAINLARMAQCMYQYGDGHGVGHLETKDKVKSLLIKPL</sequence>
<dbReference type="GO" id="GO:0016114">
    <property type="term" value="P:terpenoid biosynthetic process"/>
    <property type="evidence" value="ECO:0007669"/>
    <property type="project" value="InterPro"/>
</dbReference>
<organism evidence="4 5">
    <name type="scientific">Populus euphratica</name>
    <name type="common">Euphrates poplar</name>
    <dbReference type="NCBI Taxonomy" id="75702"/>
    <lineage>
        <taxon>Eukaryota</taxon>
        <taxon>Viridiplantae</taxon>
        <taxon>Streptophyta</taxon>
        <taxon>Embryophyta</taxon>
        <taxon>Tracheophyta</taxon>
        <taxon>Spermatophyta</taxon>
        <taxon>Magnoliopsida</taxon>
        <taxon>eudicotyledons</taxon>
        <taxon>Gunneridae</taxon>
        <taxon>Pentapetalae</taxon>
        <taxon>rosids</taxon>
        <taxon>fabids</taxon>
        <taxon>Malpighiales</taxon>
        <taxon>Salicaceae</taxon>
        <taxon>Saliceae</taxon>
        <taxon>Populus</taxon>
    </lineage>
</organism>
<dbReference type="PANTHER" id="PTHR31225:SF9">
    <property type="entry name" value="TERPENE SYNTHASE 10"/>
    <property type="match status" value="1"/>
</dbReference>
<dbReference type="Pfam" id="PF03936">
    <property type="entry name" value="Terpene_synth_C"/>
    <property type="match status" value="1"/>
</dbReference>
<dbReference type="KEGG" id="peu:105114402"/>
<dbReference type="GeneID" id="105114402"/>
<accession>A0AAJ6TEV8</accession>
<dbReference type="InterPro" id="IPR008949">
    <property type="entry name" value="Isoprenoid_synthase_dom_sf"/>
</dbReference>
<dbReference type="GO" id="GO:0010333">
    <property type="term" value="F:terpene synthase activity"/>
    <property type="evidence" value="ECO:0007669"/>
    <property type="project" value="InterPro"/>
</dbReference>
<dbReference type="SUPFAM" id="SSF48576">
    <property type="entry name" value="Terpenoid synthases"/>
    <property type="match status" value="1"/>
</dbReference>
<reference evidence="5" key="1">
    <citation type="submission" date="2025-08" db="UniProtKB">
        <authorList>
            <consortium name="RefSeq"/>
        </authorList>
    </citation>
    <scope>IDENTIFICATION</scope>
</reference>
<evidence type="ECO:0000256" key="2">
    <source>
        <dbReference type="ARBA" id="ARBA00022842"/>
    </source>
</evidence>
<proteinExistence type="predicted"/>
<feature type="domain" description="Terpene synthase metal-binding" evidence="3">
    <location>
        <begin position="1"/>
        <end position="134"/>
    </location>
</feature>
<dbReference type="InterPro" id="IPR005630">
    <property type="entry name" value="Terpene_synthase_metal-bd"/>
</dbReference>
<evidence type="ECO:0000313" key="4">
    <source>
        <dbReference type="Proteomes" id="UP000694918"/>
    </source>
</evidence>
<dbReference type="Proteomes" id="UP000694918">
    <property type="component" value="Unplaced"/>
</dbReference>
<dbReference type="PANTHER" id="PTHR31225">
    <property type="entry name" value="OS04G0344100 PROTEIN-RELATED"/>
    <property type="match status" value="1"/>
</dbReference>
<dbReference type="Gene3D" id="1.10.600.10">
    <property type="entry name" value="Farnesyl Diphosphate Synthase"/>
    <property type="match status" value="2"/>
</dbReference>
<protein>
    <submittedName>
        <fullName evidence="5">Terpene synthase 10-like</fullName>
    </submittedName>
</protein>
<keyword evidence="1" id="KW-0479">Metal-binding</keyword>
<evidence type="ECO:0000313" key="5">
    <source>
        <dbReference type="RefSeq" id="XP_011009235.1"/>
    </source>
</evidence>
<keyword evidence="2" id="KW-0460">Magnesium</keyword>
<dbReference type="InterPro" id="IPR050148">
    <property type="entry name" value="Terpene_synthase-like"/>
</dbReference>
<gene>
    <name evidence="5" type="primary">LOC105114402</name>
</gene>
<name>A0AAJ6TEV8_POPEU</name>
<keyword evidence="4" id="KW-1185">Reference proteome</keyword>
<dbReference type="GO" id="GO:0000287">
    <property type="term" value="F:magnesium ion binding"/>
    <property type="evidence" value="ECO:0007669"/>
    <property type="project" value="InterPro"/>
</dbReference>
<evidence type="ECO:0000259" key="3">
    <source>
        <dbReference type="Pfam" id="PF03936"/>
    </source>
</evidence>
<evidence type="ECO:0000256" key="1">
    <source>
        <dbReference type="ARBA" id="ARBA00022723"/>
    </source>
</evidence>
<dbReference type="AlphaFoldDB" id="A0AAJ6TEV8"/>